<dbReference type="InParanoid" id="A0A251S998"/>
<keyword evidence="3" id="KW-1185">Reference proteome</keyword>
<evidence type="ECO:0000313" key="2">
    <source>
        <dbReference type="EMBL" id="OTF95447.1"/>
    </source>
</evidence>
<evidence type="ECO:0000313" key="1">
    <source>
        <dbReference type="EMBL" id="KAF5765075.1"/>
    </source>
</evidence>
<reference evidence="1 3" key="1">
    <citation type="journal article" date="2017" name="Nature">
        <title>The sunflower genome provides insights into oil metabolism, flowering and Asterid evolution.</title>
        <authorList>
            <person name="Badouin H."/>
            <person name="Gouzy J."/>
            <person name="Grassa C.J."/>
            <person name="Murat F."/>
            <person name="Staton S.E."/>
            <person name="Cottret L."/>
            <person name="Lelandais-Briere C."/>
            <person name="Owens G.L."/>
            <person name="Carrere S."/>
            <person name="Mayjonade B."/>
            <person name="Legrand L."/>
            <person name="Gill N."/>
            <person name="Kane N.C."/>
            <person name="Bowers J.E."/>
            <person name="Hubner S."/>
            <person name="Bellec A."/>
            <person name="Berard A."/>
            <person name="Berges H."/>
            <person name="Blanchet N."/>
            <person name="Boniface M.C."/>
            <person name="Brunel D."/>
            <person name="Catrice O."/>
            <person name="Chaidir N."/>
            <person name="Claudel C."/>
            <person name="Donnadieu C."/>
            <person name="Faraut T."/>
            <person name="Fievet G."/>
            <person name="Helmstetter N."/>
            <person name="King M."/>
            <person name="Knapp S.J."/>
            <person name="Lai Z."/>
            <person name="Le Paslier M.C."/>
            <person name="Lippi Y."/>
            <person name="Lorenzon L."/>
            <person name="Mandel J.R."/>
            <person name="Marage G."/>
            <person name="Marchand G."/>
            <person name="Marquand E."/>
            <person name="Bret-Mestries E."/>
            <person name="Morien E."/>
            <person name="Nambeesan S."/>
            <person name="Nguyen T."/>
            <person name="Pegot-Espagnet P."/>
            <person name="Pouilly N."/>
            <person name="Raftis F."/>
            <person name="Sallet E."/>
            <person name="Schiex T."/>
            <person name="Thomas J."/>
            <person name="Vandecasteele C."/>
            <person name="Vares D."/>
            <person name="Vear F."/>
            <person name="Vautrin S."/>
            <person name="Crespi M."/>
            <person name="Mangin B."/>
            <person name="Burke J.M."/>
            <person name="Salse J."/>
            <person name="Munos S."/>
            <person name="Vincourt P."/>
            <person name="Rieseberg L.H."/>
            <person name="Langlade N.B."/>
        </authorList>
    </citation>
    <scope>NUCLEOTIDE SEQUENCE [LARGE SCALE GENOMIC DNA]</scope>
    <source>
        <strain evidence="3">cv. SF193</strain>
        <tissue evidence="1">Leaves</tissue>
    </source>
</reference>
<gene>
    <name evidence="2" type="ORF">HannXRQ_Chr15g0483221</name>
    <name evidence="1" type="ORF">HanXRQr2_Chr15g0699481</name>
</gene>
<sequence>MFFSLIRVSYLFNLDLYFTNPNSQRSNSHVSLIHPNRYPLGISLLVFKLWFLLSYATSHLLQIPGSKPFKRCIHIWLCLFRSKNGQKHMIE</sequence>
<protein>
    <submittedName>
        <fullName evidence="2">Uncharacterized protein</fullName>
    </submittedName>
</protein>
<name>A0A251S998_HELAN</name>
<proteinExistence type="predicted"/>
<reference evidence="2" key="2">
    <citation type="submission" date="2017-02" db="EMBL/GenBank/DDBJ databases">
        <title>Sunflower complete genome.</title>
        <authorList>
            <person name="Langlade N."/>
            <person name="Munos S."/>
        </authorList>
    </citation>
    <scope>NUCLEOTIDE SEQUENCE [LARGE SCALE GENOMIC DNA]</scope>
    <source>
        <tissue evidence="2">Leaves</tissue>
    </source>
</reference>
<accession>A0A251S998</accession>
<dbReference type="AlphaFoldDB" id="A0A251S998"/>
<dbReference type="EMBL" id="CM007904">
    <property type="protein sequence ID" value="OTF95447.1"/>
    <property type="molecule type" value="Genomic_DNA"/>
</dbReference>
<dbReference type="Gramene" id="mRNA:HanXRQr2_Chr15g0699481">
    <property type="protein sequence ID" value="mRNA:HanXRQr2_Chr15g0699481"/>
    <property type="gene ID" value="HanXRQr2_Chr15g0699481"/>
</dbReference>
<organism evidence="2 3">
    <name type="scientific">Helianthus annuus</name>
    <name type="common">Common sunflower</name>
    <dbReference type="NCBI Taxonomy" id="4232"/>
    <lineage>
        <taxon>Eukaryota</taxon>
        <taxon>Viridiplantae</taxon>
        <taxon>Streptophyta</taxon>
        <taxon>Embryophyta</taxon>
        <taxon>Tracheophyta</taxon>
        <taxon>Spermatophyta</taxon>
        <taxon>Magnoliopsida</taxon>
        <taxon>eudicotyledons</taxon>
        <taxon>Gunneridae</taxon>
        <taxon>Pentapetalae</taxon>
        <taxon>asterids</taxon>
        <taxon>campanulids</taxon>
        <taxon>Asterales</taxon>
        <taxon>Asteraceae</taxon>
        <taxon>Asteroideae</taxon>
        <taxon>Heliantheae alliance</taxon>
        <taxon>Heliantheae</taxon>
        <taxon>Helianthus</taxon>
    </lineage>
</organism>
<dbReference type="EMBL" id="MNCJ02000330">
    <property type="protein sequence ID" value="KAF5765075.1"/>
    <property type="molecule type" value="Genomic_DNA"/>
</dbReference>
<evidence type="ECO:0000313" key="3">
    <source>
        <dbReference type="Proteomes" id="UP000215914"/>
    </source>
</evidence>
<dbReference type="Proteomes" id="UP000215914">
    <property type="component" value="Chromosome 15"/>
</dbReference>
<reference evidence="1" key="3">
    <citation type="submission" date="2020-06" db="EMBL/GenBank/DDBJ databases">
        <title>Helianthus annuus Genome sequencing and assembly Release 2.</title>
        <authorList>
            <person name="Gouzy J."/>
            <person name="Langlade N."/>
            <person name="Munos S."/>
        </authorList>
    </citation>
    <scope>NUCLEOTIDE SEQUENCE</scope>
    <source>
        <tissue evidence="1">Leaves</tissue>
    </source>
</reference>